<name>A0A6C0BKP2_9ZZZZ</name>
<organism evidence="1">
    <name type="scientific">viral metagenome</name>
    <dbReference type="NCBI Taxonomy" id="1070528"/>
    <lineage>
        <taxon>unclassified sequences</taxon>
        <taxon>metagenomes</taxon>
        <taxon>organismal metagenomes</taxon>
    </lineage>
</organism>
<evidence type="ECO:0008006" key="2">
    <source>
        <dbReference type="Google" id="ProtNLM"/>
    </source>
</evidence>
<proteinExistence type="predicted"/>
<dbReference type="EMBL" id="MN739177">
    <property type="protein sequence ID" value="QHS92321.1"/>
    <property type="molecule type" value="Genomic_DNA"/>
</dbReference>
<protein>
    <recommendedName>
        <fullName evidence="2">Glycosyltransferase</fullName>
    </recommendedName>
</protein>
<dbReference type="AlphaFoldDB" id="A0A6C0BKP2"/>
<accession>A0A6C0BKP2</accession>
<reference evidence="1" key="1">
    <citation type="journal article" date="2020" name="Nature">
        <title>Giant virus diversity and host interactions through global metagenomics.</title>
        <authorList>
            <person name="Schulz F."/>
            <person name="Roux S."/>
            <person name="Paez-Espino D."/>
            <person name="Jungbluth S."/>
            <person name="Walsh D.A."/>
            <person name="Denef V.J."/>
            <person name="McMahon K.D."/>
            <person name="Konstantinidis K.T."/>
            <person name="Eloe-Fadrosh E.A."/>
            <person name="Kyrpides N.C."/>
            <person name="Woyke T."/>
        </authorList>
    </citation>
    <scope>NUCLEOTIDE SEQUENCE</scope>
    <source>
        <strain evidence="1">GVMAG-M-3300014204-73</strain>
    </source>
</reference>
<sequence length="351" mass="40353">MSTSVVDTITNNVLFLTQKIGKDATDHAYCGVGIRGKLTSDILKQETPGARYRFIPCFVDSQREVELKILEHQPKIIIYNFHGTTTKWVYDSSLIFLYPQIVHIMIHYDMNQWYVDHFRPEIFCHFNYIMTDDDTLIPNQHILVMPRSLPCDGLFINHVTSDTEISSVEIETGSRPPKIGFQGFGFPHKGIDRLAQKVQEEFDEAIIRLHMPCSYYGDPAGEEAQKRIKEVKQILKKPGIQLEVSTQFMDDETIVRWLHDNDLNCYFYHYQDGCGIASSPDYAIAAHKPIAITHSFQLRHMWNLKPSIQIEENSLKTIMANGVAPLEPLYAKHSHTALRTRVEQVCDQVIV</sequence>
<evidence type="ECO:0000313" key="1">
    <source>
        <dbReference type="EMBL" id="QHS92321.1"/>
    </source>
</evidence>